<evidence type="ECO:0000256" key="5">
    <source>
        <dbReference type="SAM" id="Phobius"/>
    </source>
</evidence>
<evidence type="ECO:0000313" key="7">
    <source>
        <dbReference type="EMBL" id="TQM45054.1"/>
    </source>
</evidence>
<protein>
    <submittedName>
        <fullName evidence="7">Putative MFS family arabinose efflux permease</fullName>
    </submittedName>
</protein>
<keyword evidence="4 5" id="KW-0472">Membrane</keyword>
<dbReference type="PANTHER" id="PTHR23546:SF1">
    <property type="entry name" value="MEMBRANE PROTEIN"/>
    <property type="match status" value="1"/>
</dbReference>
<comment type="caution">
    <text evidence="7">The sequence shown here is derived from an EMBL/GenBank/DDBJ whole genome shotgun (WGS) entry which is preliminary data.</text>
</comment>
<organism evidence="7 8">
    <name type="scientific">Pseudonocardia cypriaca</name>
    <dbReference type="NCBI Taxonomy" id="882449"/>
    <lineage>
        <taxon>Bacteria</taxon>
        <taxon>Bacillati</taxon>
        <taxon>Actinomycetota</taxon>
        <taxon>Actinomycetes</taxon>
        <taxon>Pseudonocardiales</taxon>
        <taxon>Pseudonocardiaceae</taxon>
        <taxon>Pseudonocardia</taxon>
    </lineage>
</organism>
<proteinExistence type="predicted"/>
<dbReference type="Gene3D" id="1.20.1250.20">
    <property type="entry name" value="MFS general substrate transporter like domains"/>
    <property type="match status" value="1"/>
</dbReference>
<dbReference type="RefSeq" id="WP_246121850.1">
    <property type="nucleotide sequence ID" value="NZ_VFPH01000001.1"/>
</dbReference>
<accession>A0A543GG66</accession>
<dbReference type="InterPro" id="IPR036259">
    <property type="entry name" value="MFS_trans_sf"/>
</dbReference>
<keyword evidence="3 5" id="KW-1133">Transmembrane helix</keyword>
<feature type="transmembrane region" description="Helical" evidence="5">
    <location>
        <begin position="267"/>
        <end position="290"/>
    </location>
</feature>
<dbReference type="InterPro" id="IPR020846">
    <property type="entry name" value="MFS_dom"/>
</dbReference>
<keyword evidence="2 5" id="KW-0812">Transmembrane</keyword>
<dbReference type="PRINTS" id="PR01035">
    <property type="entry name" value="TCRTETA"/>
</dbReference>
<feature type="transmembrane region" description="Helical" evidence="5">
    <location>
        <begin position="233"/>
        <end position="255"/>
    </location>
</feature>
<evidence type="ECO:0000256" key="4">
    <source>
        <dbReference type="ARBA" id="ARBA00023136"/>
    </source>
</evidence>
<dbReference type="GO" id="GO:0022857">
    <property type="term" value="F:transmembrane transporter activity"/>
    <property type="evidence" value="ECO:0007669"/>
    <property type="project" value="InterPro"/>
</dbReference>
<dbReference type="Proteomes" id="UP000319818">
    <property type="component" value="Unassembled WGS sequence"/>
</dbReference>
<name>A0A543GG66_9PSEU</name>
<feature type="domain" description="Major facilitator superfamily (MFS) profile" evidence="6">
    <location>
        <begin position="16"/>
        <end position="407"/>
    </location>
</feature>
<evidence type="ECO:0000256" key="2">
    <source>
        <dbReference type="ARBA" id="ARBA00022692"/>
    </source>
</evidence>
<reference evidence="7 8" key="1">
    <citation type="submission" date="2019-06" db="EMBL/GenBank/DDBJ databases">
        <title>Sequencing the genomes of 1000 actinobacteria strains.</title>
        <authorList>
            <person name="Klenk H.-P."/>
        </authorList>
    </citation>
    <scope>NUCLEOTIDE SEQUENCE [LARGE SCALE GENOMIC DNA]</scope>
    <source>
        <strain evidence="7 8">DSM 45511</strain>
    </source>
</reference>
<dbReference type="PROSITE" id="PS50850">
    <property type="entry name" value="MFS"/>
    <property type="match status" value="1"/>
</dbReference>
<dbReference type="InterPro" id="IPR001958">
    <property type="entry name" value="Tet-R_TetA/multi-R_MdtG-like"/>
</dbReference>
<sequence length="423" mass="42644">MSDEREGGAGSPVDRRVLLLLLGAVLAAFTGQQLLGPVLAPLSRELRLGEVQLGIVITTAAAVLTVASLFWGRVCDRWGHRRVLLTGLTLCTAGLAGFAAVAAWAIGTENPPAAAVLTGMIVMRSLLFGFGVGAVPVAALAYVAAATVGETERTRAVSLVGAAQAFALVLGPGFGGLLAAGTLLAPLYLAPVVLALITVVVAVVLPREARAGGRRTFPPARTLSPLDPRLRRFLAIGFLLFLSLGTIQIVLGFLFQDRLRLDATATAAATGGAGFATGLVLVAVQGGLVPRLRWGPVRLLRVGSPVAAAGFGLLAVGPGFWSMTAGMMVAALGLGMALPGYTAGPTLALGPAEQGAVAGLVNATNGSTFIVGPLIGTALYAAGPALPVALSSLLCLAAGALLVRPFRPTAPAAEVPVAERGQG</sequence>
<dbReference type="AlphaFoldDB" id="A0A543GG66"/>
<evidence type="ECO:0000256" key="1">
    <source>
        <dbReference type="ARBA" id="ARBA00004651"/>
    </source>
</evidence>
<dbReference type="GO" id="GO:0005886">
    <property type="term" value="C:plasma membrane"/>
    <property type="evidence" value="ECO:0007669"/>
    <property type="project" value="UniProtKB-SubCell"/>
</dbReference>
<feature type="transmembrane region" description="Helical" evidence="5">
    <location>
        <begin position="126"/>
        <end position="145"/>
    </location>
</feature>
<feature type="transmembrane region" description="Helical" evidence="5">
    <location>
        <begin position="83"/>
        <end position="106"/>
    </location>
</feature>
<feature type="transmembrane region" description="Helical" evidence="5">
    <location>
        <begin position="51"/>
        <end position="71"/>
    </location>
</feature>
<feature type="transmembrane region" description="Helical" evidence="5">
    <location>
        <begin position="302"/>
        <end position="321"/>
    </location>
</feature>
<dbReference type="SUPFAM" id="SSF103473">
    <property type="entry name" value="MFS general substrate transporter"/>
    <property type="match status" value="1"/>
</dbReference>
<feature type="transmembrane region" description="Helical" evidence="5">
    <location>
        <begin position="356"/>
        <end position="379"/>
    </location>
</feature>
<feature type="transmembrane region" description="Helical" evidence="5">
    <location>
        <begin position="17"/>
        <end position="39"/>
    </location>
</feature>
<feature type="transmembrane region" description="Helical" evidence="5">
    <location>
        <begin position="327"/>
        <end position="349"/>
    </location>
</feature>
<keyword evidence="8" id="KW-1185">Reference proteome</keyword>
<dbReference type="PANTHER" id="PTHR23546">
    <property type="entry name" value="TRANSPORT PROTEIN"/>
    <property type="match status" value="1"/>
</dbReference>
<evidence type="ECO:0000313" key="8">
    <source>
        <dbReference type="Proteomes" id="UP000319818"/>
    </source>
</evidence>
<comment type="subcellular location">
    <subcellularLocation>
        <location evidence="1">Cell membrane</location>
        <topology evidence="1">Multi-pass membrane protein</topology>
    </subcellularLocation>
</comment>
<dbReference type="Pfam" id="PF07690">
    <property type="entry name" value="MFS_1"/>
    <property type="match status" value="1"/>
</dbReference>
<feature type="transmembrane region" description="Helical" evidence="5">
    <location>
        <begin position="185"/>
        <end position="205"/>
    </location>
</feature>
<dbReference type="EMBL" id="VFPH01000001">
    <property type="protein sequence ID" value="TQM45054.1"/>
    <property type="molecule type" value="Genomic_DNA"/>
</dbReference>
<feature type="transmembrane region" description="Helical" evidence="5">
    <location>
        <begin position="157"/>
        <end position="179"/>
    </location>
</feature>
<gene>
    <name evidence="7" type="ORF">FB388_2446</name>
</gene>
<evidence type="ECO:0000256" key="3">
    <source>
        <dbReference type="ARBA" id="ARBA00022989"/>
    </source>
</evidence>
<feature type="transmembrane region" description="Helical" evidence="5">
    <location>
        <begin position="385"/>
        <end position="403"/>
    </location>
</feature>
<dbReference type="InterPro" id="IPR011701">
    <property type="entry name" value="MFS"/>
</dbReference>
<evidence type="ECO:0000259" key="6">
    <source>
        <dbReference type="PROSITE" id="PS50850"/>
    </source>
</evidence>